<dbReference type="Pfam" id="PF13515">
    <property type="entry name" value="FUSC_2"/>
    <property type="match status" value="1"/>
</dbReference>
<feature type="region of interest" description="Disordered" evidence="5">
    <location>
        <begin position="391"/>
        <end position="410"/>
    </location>
</feature>
<evidence type="ECO:0000256" key="1">
    <source>
        <dbReference type="ARBA" id="ARBA00004141"/>
    </source>
</evidence>
<feature type="transmembrane region" description="Helical" evidence="6">
    <location>
        <begin position="132"/>
        <end position="164"/>
    </location>
</feature>
<reference evidence="8" key="1">
    <citation type="submission" date="2020-02" db="EMBL/GenBank/DDBJ databases">
        <authorList>
            <person name="Meier V. D."/>
        </authorList>
    </citation>
    <scope>NUCLEOTIDE SEQUENCE</scope>
    <source>
        <strain evidence="8">AVDCRST_MAG28</strain>
    </source>
</reference>
<feature type="compositionally biased region" description="Basic and acidic residues" evidence="5">
    <location>
        <begin position="396"/>
        <end position="410"/>
    </location>
</feature>
<keyword evidence="3 6" id="KW-1133">Transmembrane helix</keyword>
<comment type="subcellular location">
    <subcellularLocation>
        <location evidence="1">Membrane</location>
        <topology evidence="1">Multi-pass membrane protein</topology>
    </subcellularLocation>
</comment>
<dbReference type="AlphaFoldDB" id="A0A6J4QQW4"/>
<organism evidence="8">
    <name type="scientific">uncultured Rubrobacteraceae bacterium</name>
    <dbReference type="NCBI Taxonomy" id="349277"/>
    <lineage>
        <taxon>Bacteria</taxon>
        <taxon>Bacillati</taxon>
        <taxon>Actinomycetota</taxon>
        <taxon>Rubrobacteria</taxon>
        <taxon>Rubrobacterales</taxon>
        <taxon>Rubrobacteraceae</taxon>
        <taxon>environmental samples</taxon>
    </lineage>
</organism>
<keyword evidence="4 6" id="KW-0472">Membrane</keyword>
<evidence type="ECO:0000256" key="5">
    <source>
        <dbReference type="SAM" id="MobiDB-lite"/>
    </source>
</evidence>
<name>A0A6J4QQW4_9ACTN</name>
<evidence type="ECO:0000256" key="2">
    <source>
        <dbReference type="ARBA" id="ARBA00022692"/>
    </source>
</evidence>
<sequence length="410" mass="43357">MVGGEKMFGNWHTMALGGPRGVFGLISTRLSGGNPFSGLWRRLSGGVQRVRSSWWPILQTAVAACAAWYLAALLLGHEQPFVAPIATVIALGATAGRTGRRAVEWFIGVAFGLAIADLLMFVLGTGPLQIGVVVAVAMATAIFLGAGPLLITEAGVTAVLVITLDPSTAGPSPDRFMDALVGCLVALAVHSLLPVDPKTVVQQAARPIFADLTATLEEASSALADGDSDKAERALWRAREIDARVVNLREALEAGYETARFSPSRRNSRKRLDPYAEAAHSLDLAVRNTRVLARATVGMVRHGEPAPGLLSEAVLDLARAVEELAGYLEEPGREPDTREEVGRSFALKAAGEATVVLDERHDLPTSVLVGQVRSTAVDLLRASGMHLDEAAGELDGAVRDASERQARSRG</sequence>
<protein>
    <submittedName>
        <fullName evidence="8">Predicted membrane protein</fullName>
    </submittedName>
</protein>
<evidence type="ECO:0000259" key="7">
    <source>
        <dbReference type="Pfam" id="PF13515"/>
    </source>
</evidence>
<feature type="transmembrane region" description="Helical" evidence="6">
    <location>
        <begin position="105"/>
        <end position="126"/>
    </location>
</feature>
<feature type="domain" description="Integral membrane bound transporter" evidence="7">
    <location>
        <begin position="68"/>
        <end position="189"/>
    </location>
</feature>
<gene>
    <name evidence="8" type="ORF">AVDCRST_MAG28-1893</name>
</gene>
<evidence type="ECO:0000256" key="3">
    <source>
        <dbReference type="ARBA" id="ARBA00022989"/>
    </source>
</evidence>
<accession>A0A6J4QQW4</accession>
<dbReference type="GO" id="GO:0016020">
    <property type="term" value="C:membrane"/>
    <property type="evidence" value="ECO:0007669"/>
    <property type="project" value="UniProtKB-SubCell"/>
</dbReference>
<dbReference type="EMBL" id="CADCVE010000035">
    <property type="protein sequence ID" value="CAA9452240.1"/>
    <property type="molecule type" value="Genomic_DNA"/>
</dbReference>
<evidence type="ECO:0000256" key="4">
    <source>
        <dbReference type="ARBA" id="ARBA00023136"/>
    </source>
</evidence>
<feature type="transmembrane region" description="Helical" evidence="6">
    <location>
        <begin position="54"/>
        <end position="75"/>
    </location>
</feature>
<evidence type="ECO:0000256" key="6">
    <source>
        <dbReference type="SAM" id="Phobius"/>
    </source>
</evidence>
<keyword evidence="2 6" id="KW-0812">Transmembrane</keyword>
<evidence type="ECO:0000313" key="8">
    <source>
        <dbReference type="EMBL" id="CAA9452240.1"/>
    </source>
</evidence>
<proteinExistence type="predicted"/>
<dbReference type="InterPro" id="IPR049453">
    <property type="entry name" value="Memb_transporter_dom"/>
</dbReference>